<feature type="region of interest" description="Disordered" evidence="1">
    <location>
        <begin position="70"/>
        <end position="92"/>
    </location>
</feature>
<dbReference type="EMBL" id="FZQB01000007">
    <property type="protein sequence ID" value="SNT74288.1"/>
    <property type="molecule type" value="Genomic_DNA"/>
</dbReference>
<protein>
    <submittedName>
        <fullName evidence="2">Uncharacterized protein</fullName>
    </submittedName>
</protein>
<evidence type="ECO:0000256" key="1">
    <source>
        <dbReference type="SAM" id="MobiDB-lite"/>
    </source>
</evidence>
<keyword evidence="3" id="KW-1185">Reference proteome</keyword>
<dbReference type="AlphaFoldDB" id="A0A239PW04"/>
<accession>A0A239PW04</accession>
<dbReference type="Proteomes" id="UP000198307">
    <property type="component" value="Unassembled WGS sequence"/>
</dbReference>
<feature type="compositionally biased region" description="Low complexity" evidence="1">
    <location>
        <begin position="83"/>
        <end position="92"/>
    </location>
</feature>
<gene>
    <name evidence="2" type="ORF">SAMN05444959_1072</name>
</gene>
<organism evidence="2 3">
    <name type="scientific">Paracoccus seriniphilus</name>
    <dbReference type="NCBI Taxonomy" id="184748"/>
    <lineage>
        <taxon>Bacteria</taxon>
        <taxon>Pseudomonadati</taxon>
        <taxon>Pseudomonadota</taxon>
        <taxon>Alphaproteobacteria</taxon>
        <taxon>Rhodobacterales</taxon>
        <taxon>Paracoccaceae</taxon>
        <taxon>Paracoccus</taxon>
    </lineage>
</organism>
<evidence type="ECO:0000313" key="2">
    <source>
        <dbReference type="EMBL" id="SNT74288.1"/>
    </source>
</evidence>
<reference evidence="2 3" key="1">
    <citation type="submission" date="2017-07" db="EMBL/GenBank/DDBJ databases">
        <authorList>
            <person name="Sun Z.S."/>
            <person name="Albrecht U."/>
            <person name="Echele G."/>
            <person name="Lee C.C."/>
        </authorList>
    </citation>
    <scope>NUCLEOTIDE SEQUENCE [LARGE SCALE GENOMIC DNA]</scope>
    <source>
        <strain evidence="2 3">DSM 14827</strain>
    </source>
</reference>
<name>A0A239PW04_9RHOB</name>
<sequence>MHDYPRRSSETLAVMERTWAAARQLEADARDVATWLAARAPGILVRLDIERHHGCEDHEIACRAPCDGAGDTSNTAGDSRDSVAGVGADAEAGGARRLVDIRSG</sequence>
<evidence type="ECO:0000313" key="3">
    <source>
        <dbReference type="Proteomes" id="UP000198307"/>
    </source>
</evidence>
<proteinExistence type="predicted"/>